<organism evidence="2 3">
    <name type="scientific">Lupinus angustifolius</name>
    <name type="common">Narrow-leaved blue lupine</name>
    <dbReference type="NCBI Taxonomy" id="3871"/>
    <lineage>
        <taxon>Eukaryota</taxon>
        <taxon>Viridiplantae</taxon>
        <taxon>Streptophyta</taxon>
        <taxon>Embryophyta</taxon>
        <taxon>Tracheophyta</taxon>
        <taxon>Spermatophyta</taxon>
        <taxon>Magnoliopsida</taxon>
        <taxon>eudicotyledons</taxon>
        <taxon>Gunneridae</taxon>
        <taxon>Pentapetalae</taxon>
        <taxon>rosids</taxon>
        <taxon>fabids</taxon>
        <taxon>Fabales</taxon>
        <taxon>Fabaceae</taxon>
        <taxon>Papilionoideae</taxon>
        <taxon>50 kb inversion clade</taxon>
        <taxon>genistoids sensu lato</taxon>
        <taxon>core genistoids</taxon>
        <taxon>Genisteae</taxon>
        <taxon>Lupinus</taxon>
    </lineage>
</organism>
<accession>A0A4P1R7W0</accession>
<keyword evidence="3" id="KW-1185">Reference proteome</keyword>
<reference evidence="2 3" key="1">
    <citation type="journal article" date="2017" name="Plant Biotechnol. J.">
        <title>A comprehensive draft genome sequence for lupin (Lupinus angustifolius), an emerging health food: insights into plant-microbe interactions and legume evolution.</title>
        <authorList>
            <person name="Hane J.K."/>
            <person name="Ming Y."/>
            <person name="Kamphuis L.G."/>
            <person name="Nelson M.N."/>
            <person name="Garg G."/>
            <person name="Atkins C.A."/>
            <person name="Bayer P.E."/>
            <person name="Bravo A."/>
            <person name="Bringans S."/>
            <person name="Cannon S."/>
            <person name="Edwards D."/>
            <person name="Foley R."/>
            <person name="Gao L.L."/>
            <person name="Harrison M.J."/>
            <person name="Huang W."/>
            <person name="Hurgobin B."/>
            <person name="Li S."/>
            <person name="Liu C.W."/>
            <person name="McGrath A."/>
            <person name="Morahan G."/>
            <person name="Murray J."/>
            <person name="Weller J."/>
            <person name="Jian J."/>
            <person name="Singh K.B."/>
        </authorList>
    </citation>
    <scope>NUCLEOTIDE SEQUENCE [LARGE SCALE GENOMIC DNA]</scope>
    <source>
        <strain evidence="3">cv. Tanjil</strain>
        <tissue evidence="2">Whole plant</tissue>
    </source>
</reference>
<evidence type="ECO:0000256" key="1">
    <source>
        <dbReference type="SAM" id="Coils"/>
    </source>
</evidence>
<dbReference type="KEGG" id="lang:109356347"/>
<protein>
    <submittedName>
        <fullName evidence="2">Uncharacterized protein</fullName>
    </submittedName>
</protein>
<proteinExistence type="predicted"/>
<evidence type="ECO:0000313" key="2">
    <source>
        <dbReference type="EMBL" id="OIW04172.1"/>
    </source>
</evidence>
<keyword evidence="1" id="KW-0175">Coiled coil</keyword>
<gene>
    <name evidence="2" type="ORF">TanjilG_00732</name>
</gene>
<evidence type="ECO:0000313" key="3">
    <source>
        <dbReference type="Proteomes" id="UP000188354"/>
    </source>
</evidence>
<dbReference type="Gramene" id="OIW04172">
    <property type="protein sequence ID" value="OIW04172"/>
    <property type="gene ID" value="TanjilG_00732"/>
</dbReference>
<dbReference type="Proteomes" id="UP000188354">
    <property type="component" value="Chromosome LG09"/>
</dbReference>
<feature type="coiled-coil region" evidence="1">
    <location>
        <begin position="130"/>
        <end position="164"/>
    </location>
</feature>
<dbReference type="EMBL" id="CM007369">
    <property type="protein sequence ID" value="OIW04172.1"/>
    <property type="molecule type" value="Genomic_DNA"/>
</dbReference>
<name>A0A4P1R7W0_LUPAN</name>
<dbReference type="AlphaFoldDB" id="A0A4P1R7W0"/>
<sequence length="167" mass="20019">MDRTNPNRSISERVSILLAAFCVESDDDDDDDDEEEVPLDIIDSKIASLQEKIKVGMKHKIQVQEELEKIEEQCIEWEKVEECYARIFKKLKNMDKNNVAEFVKRNRELESENWKLRELKRKWGDDIYAKAELRTKLRKWEYKRDELEERIKVLEDQKKSAMHATSK</sequence>